<dbReference type="Pfam" id="PF13439">
    <property type="entry name" value="Glyco_transf_4"/>
    <property type="match status" value="1"/>
</dbReference>
<dbReference type="SUPFAM" id="SSF53756">
    <property type="entry name" value="UDP-Glycosyltransferase/glycogen phosphorylase"/>
    <property type="match status" value="1"/>
</dbReference>
<dbReference type="EMBL" id="LIZX01000013">
    <property type="protein sequence ID" value="KPJ69808.1"/>
    <property type="molecule type" value="Genomic_DNA"/>
</dbReference>
<dbReference type="Gene3D" id="3.40.50.2000">
    <property type="entry name" value="Glycogen Phosphorylase B"/>
    <property type="match status" value="2"/>
</dbReference>
<proteinExistence type="predicted"/>
<accession>A0A0S7Y546</accession>
<evidence type="ECO:0008006" key="5">
    <source>
        <dbReference type="Google" id="ProtNLM"/>
    </source>
</evidence>
<dbReference type="PANTHER" id="PTHR12526">
    <property type="entry name" value="GLYCOSYLTRANSFERASE"/>
    <property type="match status" value="1"/>
</dbReference>
<dbReference type="InterPro" id="IPR028098">
    <property type="entry name" value="Glyco_trans_4-like_N"/>
</dbReference>
<evidence type="ECO:0000313" key="4">
    <source>
        <dbReference type="Proteomes" id="UP000051861"/>
    </source>
</evidence>
<reference evidence="3 4" key="1">
    <citation type="journal article" date="2015" name="Microbiome">
        <title>Genomic resolution of linkages in carbon, nitrogen, and sulfur cycling among widespread estuary sediment bacteria.</title>
        <authorList>
            <person name="Baker B.J."/>
            <person name="Lazar C.S."/>
            <person name="Teske A.P."/>
            <person name="Dick G.J."/>
        </authorList>
    </citation>
    <scope>NUCLEOTIDE SEQUENCE [LARGE SCALE GENOMIC DNA]</scope>
    <source>
        <strain evidence="3">DG_54_3</strain>
    </source>
</reference>
<feature type="domain" description="Glycosyltransferase subfamily 4-like N-terminal" evidence="2">
    <location>
        <begin position="16"/>
        <end position="174"/>
    </location>
</feature>
<evidence type="ECO:0000313" key="3">
    <source>
        <dbReference type="EMBL" id="KPJ69808.1"/>
    </source>
</evidence>
<evidence type="ECO:0000259" key="2">
    <source>
        <dbReference type="Pfam" id="PF13439"/>
    </source>
</evidence>
<organism evidence="3 4">
    <name type="scientific">candidate division WOR-1 bacterium DG_54_3</name>
    <dbReference type="NCBI Taxonomy" id="1703775"/>
    <lineage>
        <taxon>Bacteria</taxon>
        <taxon>Bacillati</taxon>
        <taxon>Saganbacteria</taxon>
    </lineage>
</organism>
<protein>
    <recommendedName>
        <fullName evidence="5">Glycosyltransferase</fullName>
    </recommendedName>
</protein>
<dbReference type="AlphaFoldDB" id="A0A0S7Y546"/>
<name>A0A0S7Y546_UNCSA</name>
<dbReference type="Proteomes" id="UP000051861">
    <property type="component" value="Unassembled WGS sequence"/>
</dbReference>
<dbReference type="InterPro" id="IPR001296">
    <property type="entry name" value="Glyco_trans_1"/>
</dbReference>
<dbReference type="Pfam" id="PF00534">
    <property type="entry name" value="Glycos_transf_1"/>
    <property type="match status" value="1"/>
</dbReference>
<gene>
    <name evidence="3" type="ORF">AMJ44_02210</name>
</gene>
<comment type="caution">
    <text evidence="3">The sequence shown here is derived from an EMBL/GenBank/DDBJ whole genome shotgun (WGS) entry which is preliminary data.</text>
</comment>
<dbReference type="PATRIC" id="fig|1703775.3.peg.2983"/>
<sequence length="374" mass="42040">MGKIRIVHIVLSMNQGGLENGIVNLANNMRGSIFENIICCLSEGGEFIKRLNNSVKVVTMHKKPGNDLSLYLRLIRLLIEFRPAVVHTRNWAGIDGIICAKMARVPIIIHGEHGFETKDLLRQDKKRRLIRKIILSTMVNRVVTVSQNLKNRLFNELGIPLKKIVHIPNGVDAKKFRPKEKETIRQRIGFNEDSFIVGIIARLDPIKNHRTLIYAFKEISNVYSDVELIIVGDGPLRQMLEQEVNKLNIEGKVVFLGKKSGVSEIYNIFDVFVLSSLNEGMSNTILEAMATGIPVIASNVGGNPELVVDGETGLLFPPQDVSSLLECIKGYILNPSCKHGHGDNARRRVLEKFTIDRMVKSYEQLYLDLVEALL</sequence>
<evidence type="ECO:0000259" key="1">
    <source>
        <dbReference type="Pfam" id="PF00534"/>
    </source>
</evidence>
<feature type="domain" description="Glycosyl transferase family 1" evidence="1">
    <location>
        <begin position="181"/>
        <end position="347"/>
    </location>
</feature>
<dbReference type="GO" id="GO:0016757">
    <property type="term" value="F:glycosyltransferase activity"/>
    <property type="evidence" value="ECO:0007669"/>
    <property type="project" value="InterPro"/>
</dbReference>